<organism evidence="2 3">
    <name type="scientific">Wickerhamomyces ciferrii (strain ATCC 14091 / BCRC 22168 / CBS 111 / JCM 3599 / NBRC 0793 / NRRL Y-1031 F-60-10)</name>
    <name type="common">Yeast</name>
    <name type="synonym">Pichia ciferrii</name>
    <dbReference type="NCBI Taxonomy" id="1206466"/>
    <lineage>
        <taxon>Eukaryota</taxon>
        <taxon>Fungi</taxon>
        <taxon>Dikarya</taxon>
        <taxon>Ascomycota</taxon>
        <taxon>Saccharomycotina</taxon>
        <taxon>Saccharomycetes</taxon>
        <taxon>Phaffomycetales</taxon>
        <taxon>Wickerhamomycetaceae</taxon>
        <taxon>Wickerhamomyces</taxon>
    </lineage>
</organism>
<evidence type="ECO:0000256" key="1">
    <source>
        <dbReference type="SAM" id="SignalP"/>
    </source>
</evidence>
<accession>K0KWX1</accession>
<gene>
    <name evidence="2" type="ORF">BN7_6135</name>
</gene>
<evidence type="ECO:0000313" key="2">
    <source>
        <dbReference type="EMBL" id="CCH46542.1"/>
    </source>
</evidence>
<dbReference type="EMBL" id="CAIF01000252">
    <property type="protein sequence ID" value="CCH46542.1"/>
    <property type="molecule type" value="Genomic_DNA"/>
</dbReference>
<dbReference type="Proteomes" id="UP000009328">
    <property type="component" value="Unassembled WGS sequence"/>
</dbReference>
<name>K0KWX1_WICCF</name>
<proteinExistence type="predicted"/>
<feature type="signal peptide" evidence="1">
    <location>
        <begin position="1"/>
        <end position="18"/>
    </location>
</feature>
<evidence type="ECO:0000313" key="3">
    <source>
        <dbReference type="Proteomes" id="UP000009328"/>
    </source>
</evidence>
<reference evidence="2 3" key="1">
    <citation type="journal article" date="2012" name="Eukaryot. Cell">
        <title>Draft genome sequence of Wickerhamomyces ciferrii NRRL Y-1031 F-60-10.</title>
        <authorList>
            <person name="Schneider J."/>
            <person name="Andrea H."/>
            <person name="Blom J."/>
            <person name="Jaenicke S."/>
            <person name="Ruckert C."/>
            <person name="Schorsch C."/>
            <person name="Szczepanowski R."/>
            <person name="Farwick M."/>
            <person name="Goesmann A."/>
            <person name="Puhler A."/>
            <person name="Schaffer S."/>
            <person name="Tauch A."/>
            <person name="Kohler T."/>
            <person name="Brinkrolf K."/>
        </authorList>
    </citation>
    <scope>NUCLEOTIDE SEQUENCE [LARGE SCALE GENOMIC DNA]</scope>
    <source>
        <strain evidence="3">ATCC 14091 / BCRC 22168 / CBS 111 / JCM 3599 / NBRC 0793 / NRRL Y-1031 F-60-10</strain>
    </source>
</reference>
<dbReference type="AlphaFoldDB" id="K0KWX1"/>
<dbReference type="HOGENOM" id="CLU_127832_0_0_1"/>
<keyword evidence="3" id="KW-1185">Reference proteome</keyword>
<keyword evidence="1" id="KW-0732">Signal</keyword>
<sequence>MKLSSILASGLFFSGIIASPVAASGAAESSAASNSNETMIPSDNSTDVSIEGFKKLCFSHHQKSFCPGRNRSKCIKSHTPEKGPKKAANFCGFWCTKMKNTEDCGFNRQLYNYEPKDWTCKDDMSFDC</sequence>
<protein>
    <submittedName>
        <fullName evidence="2">Secreted protein</fullName>
    </submittedName>
</protein>
<feature type="chain" id="PRO_5003834622" evidence="1">
    <location>
        <begin position="19"/>
        <end position="128"/>
    </location>
</feature>
<dbReference type="InParanoid" id="K0KWX1"/>
<comment type="caution">
    <text evidence="2">The sequence shown here is derived from an EMBL/GenBank/DDBJ whole genome shotgun (WGS) entry which is preliminary data.</text>
</comment>